<dbReference type="RefSeq" id="WP_408080314.1">
    <property type="nucleotide sequence ID" value="NZ_JBELQC010000003.1"/>
</dbReference>
<keyword evidence="3" id="KW-1185">Reference proteome</keyword>
<organism evidence="2 3">
    <name type="scientific">Sphingomonas plantiphila</name>
    <dbReference type="NCBI Taxonomy" id="3163295"/>
    <lineage>
        <taxon>Bacteria</taxon>
        <taxon>Pseudomonadati</taxon>
        <taxon>Pseudomonadota</taxon>
        <taxon>Alphaproteobacteria</taxon>
        <taxon>Sphingomonadales</taxon>
        <taxon>Sphingomonadaceae</taxon>
        <taxon>Sphingomonas</taxon>
    </lineage>
</organism>
<feature type="region of interest" description="Disordered" evidence="1">
    <location>
        <begin position="1"/>
        <end position="67"/>
    </location>
</feature>
<feature type="compositionally biased region" description="Basic and acidic residues" evidence="1">
    <location>
        <begin position="17"/>
        <end position="34"/>
    </location>
</feature>
<comment type="caution">
    <text evidence="2">The sequence shown here is derived from an EMBL/GenBank/DDBJ whole genome shotgun (WGS) entry which is preliminary data.</text>
</comment>
<name>A0ABW8YR93_9SPHN</name>
<evidence type="ECO:0000313" key="3">
    <source>
        <dbReference type="Proteomes" id="UP001629244"/>
    </source>
</evidence>
<dbReference type="EMBL" id="JBELQC010000003">
    <property type="protein sequence ID" value="MFL9842554.1"/>
    <property type="molecule type" value="Genomic_DNA"/>
</dbReference>
<reference evidence="2 3" key="1">
    <citation type="submission" date="2024-06" db="EMBL/GenBank/DDBJ databases">
        <authorList>
            <person name="Kaempfer P."/>
            <person name="Viver T."/>
        </authorList>
    </citation>
    <scope>NUCLEOTIDE SEQUENCE [LARGE SCALE GENOMIC DNA]</scope>
    <source>
        <strain evidence="2 3">ST-64</strain>
    </source>
</reference>
<evidence type="ECO:0000313" key="2">
    <source>
        <dbReference type="EMBL" id="MFL9842554.1"/>
    </source>
</evidence>
<accession>A0ABW8YR93</accession>
<dbReference type="Proteomes" id="UP001629244">
    <property type="component" value="Unassembled WGS sequence"/>
</dbReference>
<proteinExistence type="predicted"/>
<evidence type="ECO:0000256" key="1">
    <source>
        <dbReference type="SAM" id="MobiDB-lite"/>
    </source>
</evidence>
<protein>
    <submittedName>
        <fullName evidence="2">Uncharacterized protein</fullName>
    </submittedName>
</protein>
<gene>
    <name evidence="2" type="ORF">ABS767_16405</name>
</gene>
<sequence length="67" mass="7127">MAGEHPAEQATATAASDEPRATDPDRRDRAHSNDDGTPGGQAQEPVDDRPMVGSVDPEDYPKDRPDG</sequence>